<dbReference type="Proteomes" id="UP000001876">
    <property type="component" value="Unassembled WGS sequence"/>
</dbReference>
<dbReference type="OrthoDB" id="567961at2759"/>
<keyword evidence="2" id="KW-1185">Reference proteome</keyword>
<accession>C1MK04</accession>
<gene>
    <name evidence="1" type="ORF">MICPUCDRAFT_55170</name>
</gene>
<dbReference type="GeneID" id="9681299"/>
<proteinExistence type="predicted"/>
<name>C1MK04_MICPC</name>
<dbReference type="AlphaFoldDB" id="C1MK04"/>
<protein>
    <submittedName>
        <fullName evidence="1">Uncharacterized protein</fullName>
    </submittedName>
</protein>
<sequence length="472" mass="54234">MSVCGIDMSAVGMSVISGCVEHQECKVVLPLATFDLHFDRPVNVQQGSKLTSAYVPRASSDLLNNLSETFFVWLSHPSESFWVNLNPTESDRVVERNIGHTEVGRIMLEADLSLKKTAARLLHPDHPILYGSIGTRDIQICHSFRQWIVPDIAEVWQSSSGSRGYKSKQGRTDVMHRSKCEKKNVSSFHVLSARLLVKQEALYYTNAKEWEYETRAPDEDVRTLCQSSDVTTQRKADELFKASPDHKHLFYSLLTLLPAQSILLPELQRQVNENPEYLHLRAIFLWRIVSEWYQRNMKNTFDEALESKQVSCYKSRLHVWLRNNSAKSKSNCISDELTKTLNFLEPEHWYRPVSNTWMPAVVFDEYAKSMIEGEFHITRESRSVEGDVFYRTYFHGGIDFRKLFIRSADVQNLEASKKNSDLTLKWYYIYGGRGLAHADTEDTSLVPGSLGITASFSKSMMNFSYTNPNHEM</sequence>
<dbReference type="KEGG" id="mpp:MICPUCDRAFT_55170"/>
<evidence type="ECO:0000313" key="2">
    <source>
        <dbReference type="Proteomes" id="UP000001876"/>
    </source>
</evidence>
<evidence type="ECO:0000313" key="1">
    <source>
        <dbReference type="EMBL" id="EEH59680.1"/>
    </source>
</evidence>
<reference evidence="1 2" key="1">
    <citation type="journal article" date="2009" name="Science">
        <title>Green evolution and dynamic adaptations revealed by genomes of the marine picoeukaryotes Micromonas.</title>
        <authorList>
            <person name="Worden A.Z."/>
            <person name="Lee J.H."/>
            <person name="Mock T."/>
            <person name="Rouze P."/>
            <person name="Simmons M.P."/>
            <person name="Aerts A.L."/>
            <person name="Allen A.E."/>
            <person name="Cuvelier M.L."/>
            <person name="Derelle E."/>
            <person name="Everett M.V."/>
            <person name="Foulon E."/>
            <person name="Grimwood J."/>
            <person name="Gundlach H."/>
            <person name="Henrissat B."/>
            <person name="Napoli C."/>
            <person name="McDonald S.M."/>
            <person name="Parker M.S."/>
            <person name="Rombauts S."/>
            <person name="Salamov A."/>
            <person name="Von Dassow P."/>
            <person name="Badger J.H."/>
            <person name="Coutinho P.M."/>
            <person name="Demir E."/>
            <person name="Dubchak I."/>
            <person name="Gentemann C."/>
            <person name="Eikrem W."/>
            <person name="Gready J.E."/>
            <person name="John U."/>
            <person name="Lanier W."/>
            <person name="Lindquist E.A."/>
            <person name="Lucas S."/>
            <person name="Mayer K.F."/>
            <person name="Moreau H."/>
            <person name="Not F."/>
            <person name="Otillar R."/>
            <person name="Panaud O."/>
            <person name="Pangilinan J."/>
            <person name="Paulsen I."/>
            <person name="Piegu B."/>
            <person name="Poliakov A."/>
            <person name="Robbens S."/>
            <person name="Schmutz J."/>
            <person name="Toulza E."/>
            <person name="Wyss T."/>
            <person name="Zelensky A."/>
            <person name="Zhou K."/>
            <person name="Armbrust E.V."/>
            <person name="Bhattacharya D."/>
            <person name="Goodenough U.W."/>
            <person name="Van de Peer Y."/>
            <person name="Grigoriev I.V."/>
        </authorList>
    </citation>
    <scope>NUCLEOTIDE SEQUENCE [LARGE SCALE GENOMIC DNA]</scope>
    <source>
        <strain evidence="1 2">CCMP1545</strain>
    </source>
</reference>
<dbReference type="RefSeq" id="XP_003056304.1">
    <property type="nucleotide sequence ID" value="XM_003056258.1"/>
</dbReference>
<dbReference type="OMA" id="HSFRQWI"/>
<dbReference type="EMBL" id="GG663736">
    <property type="protein sequence ID" value="EEH59680.1"/>
    <property type="molecule type" value="Genomic_DNA"/>
</dbReference>
<organism evidence="2">
    <name type="scientific">Micromonas pusilla (strain CCMP1545)</name>
    <name type="common">Picoplanktonic green alga</name>
    <dbReference type="NCBI Taxonomy" id="564608"/>
    <lineage>
        <taxon>Eukaryota</taxon>
        <taxon>Viridiplantae</taxon>
        <taxon>Chlorophyta</taxon>
        <taxon>Mamiellophyceae</taxon>
        <taxon>Mamiellales</taxon>
        <taxon>Mamiellaceae</taxon>
        <taxon>Micromonas</taxon>
    </lineage>
</organism>